<sequence>MAVSASVDKESILTKDGNSSLGNIHANRILQVYWSHVPREANFAADHLAKKGQHLPFGLHTFDSVPAEIAHILVTDIAAVPLFRGLV</sequence>
<gene>
    <name evidence="1" type="ORF">Ahy_A10g048439</name>
</gene>
<evidence type="ECO:0000313" key="2">
    <source>
        <dbReference type="Proteomes" id="UP000289738"/>
    </source>
</evidence>
<protein>
    <recommendedName>
        <fullName evidence="3">RNase H type-1 domain-containing protein</fullName>
    </recommendedName>
</protein>
<dbReference type="EMBL" id="SDMP01000010">
    <property type="protein sequence ID" value="RYR33796.1"/>
    <property type="molecule type" value="Genomic_DNA"/>
</dbReference>
<comment type="caution">
    <text evidence="1">The sequence shown here is derived from an EMBL/GenBank/DDBJ whole genome shotgun (WGS) entry which is preliminary data.</text>
</comment>
<reference evidence="1 2" key="1">
    <citation type="submission" date="2019-01" db="EMBL/GenBank/DDBJ databases">
        <title>Sequencing of cultivated peanut Arachis hypogaea provides insights into genome evolution and oil improvement.</title>
        <authorList>
            <person name="Chen X."/>
        </authorList>
    </citation>
    <scope>NUCLEOTIDE SEQUENCE [LARGE SCALE GENOMIC DNA]</scope>
    <source>
        <strain evidence="2">cv. Fuhuasheng</strain>
        <tissue evidence="1">Leaves</tissue>
    </source>
</reference>
<proteinExistence type="predicted"/>
<dbReference type="AlphaFoldDB" id="A0A445B594"/>
<evidence type="ECO:0008006" key="3">
    <source>
        <dbReference type="Google" id="ProtNLM"/>
    </source>
</evidence>
<evidence type="ECO:0000313" key="1">
    <source>
        <dbReference type="EMBL" id="RYR33796.1"/>
    </source>
</evidence>
<name>A0A445B594_ARAHY</name>
<keyword evidence="2" id="KW-1185">Reference proteome</keyword>
<accession>A0A445B594</accession>
<organism evidence="1 2">
    <name type="scientific">Arachis hypogaea</name>
    <name type="common">Peanut</name>
    <dbReference type="NCBI Taxonomy" id="3818"/>
    <lineage>
        <taxon>Eukaryota</taxon>
        <taxon>Viridiplantae</taxon>
        <taxon>Streptophyta</taxon>
        <taxon>Embryophyta</taxon>
        <taxon>Tracheophyta</taxon>
        <taxon>Spermatophyta</taxon>
        <taxon>Magnoliopsida</taxon>
        <taxon>eudicotyledons</taxon>
        <taxon>Gunneridae</taxon>
        <taxon>Pentapetalae</taxon>
        <taxon>rosids</taxon>
        <taxon>fabids</taxon>
        <taxon>Fabales</taxon>
        <taxon>Fabaceae</taxon>
        <taxon>Papilionoideae</taxon>
        <taxon>50 kb inversion clade</taxon>
        <taxon>dalbergioids sensu lato</taxon>
        <taxon>Dalbergieae</taxon>
        <taxon>Pterocarpus clade</taxon>
        <taxon>Arachis</taxon>
    </lineage>
</organism>
<dbReference type="Proteomes" id="UP000289738">
    <property type="component" value="Chromosome A10"/>
</dbReference>